<dbReference type="EMBL" id="JACWMX010000005">
    <property type="protein sequence ID" value="MBD1394283.1"/>
    <property type="molecule type" value="Genomic_DNA"/>
</dbReference>
<keyword evidence="2" id="KW-1185">Reference proteome</keyword>
<evidence type="ECO:0000313" key="2">
    <source>
        <dbReference type="Proteomes" id="UP000619078"/>
    </source>
</evidence>
<sequence length="114" mass="12810">MITEIQNIAARLAENTQDKPVIYVAGKVTGMDYSEAYNNFKVKQIELEEKGYFVLNPCDLVASDLNNWKREMRVALVALVCARYLALLPNWYLSPGAKLERSLAMILGISIIAD</sequence>
<dbReference type="RefSeq" id="WP_191164019.1">
    <property type="nucleotide sequence ID" value="NZ_JACWMX010000005.1"/>
</dbReference>
<name>A0A926S2L7_9SPHI</name>
<evidence type="ECO:0000313" key="1">
    <source>
        <dbReference type="EMBL" id="MBD1394283.1"/>
    </source>
</evidence>
<proteinExistence type="predicted"/>
<organism evidence="1 2">
    <name type="scientific">Mucilaginibacter glaciei</name>
    <dbReference type="NCBI Taxonomy" id="2772109"/>
    <lineage>
        <taxon>Bacteria</taxon>
        <taxon>Pseudomonadati</taxon>
        <taxon>Bacteroidota</taxon>
        <taxon>Sphingobacteriia</taxon>
        <taxon>Sphingobacteriales</taxon>
        <taxon>Sphingobacteriaceae</taxon>
        <taxon>Mucilaginibacter</taxon>
    </lineage>
</organism>
<accession>A0A926S2L7</accession>
<protein>
    <submittedName>
        <fullName evidence="1">DUF4406 domain-containing protein</fullName>
    </submittedName>
</protein>
<dbReference type="Proteomes" id="UP000619078">
    <property type="component" value="Unassembled WGS sequence"/>
</dbReference>
<gene>
    <name evidence="1" type="ORF">IDJ76_14330</name>
</gene>
<dbReference type="Pfam" id="PF14359">
    <property type="entry name" value="DUF4406"/>
    <property type="match status" value="1"/>
</dbReference>
<dbReference type="InterPro" id="IPR025518">
    <property type="entry name" value="DUF4406"/>
</dbReference>
<dbReference type="AlphaFoldDB" id="A0A926S2L7"/>
<reference evidence="1" key="1">
    <citation type="submission" date="2020-09" db="EMBL/GenBank/DDBJ databases">
        <title>Novel species of Mucilaginibacter isolated from a glacier on the Tibetan Plateau.</title>
        <authorList>
            <person name="Liu Q."/>
            <person name="Xin Y.-H."/>
        </authorList>
    </citation>
    <scope>NUCLEOTIDE SEQUENCE</scope>
    <source>
        <strain evidence="1">ZB1P21</strain>
    </source>
</reference>
<dbReference type="SUPFAM" id="SSF52309">
    <property type="entry name" value="N-(deoxy)ribosyltransferase-like"/>
    <property type="match status" value="1"/>
</dbReference>
<comment type="caution">
    <text evidence="1">The sequence shown here is derived from an EMBL/GenBank/DDBJ whole genome shotgun (WGS) entry which is preliminary data.</text>
</comment>